<dbReference type="RefSeq" id="XP_001702156.1">
    <property type="nucleotide sequence ID" value="XM_001702104.2"/>
</dbReference>
<dbReference type="AlphaFoldDB" id="A8JG40"/>
<dbReference type="HOGENOM" id="CLU_1629420_0_0_1"/>
<sequence>MSSLHDTGVHPSLKSRINASSTQLDQLAAEIAELHELHAKSHRFRLCKLASKILLVASGEPFLTSAPFKSRGVSDPSTLAVAAALETTAQDFIAAADGIVARHNRAIRPHEVDELDEAVEEMTCLITPALEKMAQWECIVVKNYAAIRSAFSASFNSKAALAA</sequence>
<dbReference type="EMBL" id="CM008963">
    <property type="protein sequence ID" value="PNW86688.1"/>
    <property type="molecule type" value="Genomic_DNA"/>
</dbReference>
<organism evidence="1 2">
    <name type="scientific">Chlamydomonas reinhardtii</name>
    <name type="common">Chlamydomonas smithii</name>
    <dbReference type="NCBI Taxonomy" id="3055"/>
    <lineage>
        <taxon>Eukaryota</taxon>
        <taxon>Viridiplantae</taxon>
        <taxon>Chlorophyta</taxon>
        <taxon>core chlorophytes</taxon>
        <taxon>Chlorophyceae</taxon>
        <taxon>CS clade</taxon>
        <taxon>Chlamydomonadales</taxon>
        <taxon>Chlamydomonadaceae</taxon>
        <taxon>Chlamydomonas</taxon>
    </lineage>
</organism>
<dbReference type="Proteomes" id="UP000006906">
    <property type="component" value="Chromosome 2"/>
</dbReference>
<dbReference type="KEGG" id="cre:CHLRE_02g095075v5"/>
<protein>
    <submittedName>
        <fullName evidence="1">Uncharacterized protein</fullName>
    </submittedName>
</protein>
<keyword evidence="2" id="KW-1185">Reference proteome</keyword>
<dbReference type="OMA" id="HAKSHRF"/>
<dbReference type="PaxDb" id="3055-EDO97162"/>
<gene>
    <name evidence="1" type="ORF">CHLRE_02g095075v5</name>
</gene>
<reference evidence="1 2" key="1">
    <citation type="journal article" date="2007" name="Science">
        <title>The Chlamydomonas genome reveals the evolution of key animal and plant functions.</title>
        <authorList>
            <person name="Merchant S.S."/>
            <person name="Prochnik S.E."/>
            <person name="Vallon O."/>
            <person name="Harris E.H."/>
            <person name="Karpowicz S.J."/>
            <person name="Witman G.B."/>
            <person name="Terry A."/>
            <person name="Salamov A."/>
            <person name="Fritz-Laylin L.K."/>
            <person name="Marechal-Drouard L."/>
            <person name="Marshall W.F."/>
            <person name="Qu L.H."/>
            <person name="Nelson D.R."/>
            <person name="Sanderfoot A.A."/>
            <person name="Spalding M.H."/>
            <person name="Kapitonov V.V."/>
            <person name="Ren Q."/>
            <person name="Ferris P."/>
            <person name="Lindquist E."/>
            <person name="Shapiro H."/>
            <person name="Lucas S.M."/>
            <person name="Grimwood J."/>
            <person name="Schmutz J."/>
            <person name="Cardol P."/>
            <person name="Cerutti H."/>
            <person name="Chanfreau G."/>
            <person name="Chen C.L."/>
            <person name="Cognat V."/>
            <person name="Croft M.T."/>
            <person name="Dent R."/>
            <person name="Dutcher S."/>
            <person name="Fernandez E."/>
            <person name="Fukuzawa H."/>
            <person name="Gonzalez-Ballester D."/>
            <person name="Gonzalez-Halphen D."/>
            <person name="Hallmann A."/>
            <person name="Hanikenne M."/>
            <person name="Hippler M."/>
            <person name="Inwood W."/>
            <person name="Jabbari K."/>
            <person name="Kalanon M."/>
            <person name="Kuras R."/>
            <person name="Lefebvre P.A."/>
            <person name="Lemaire S.D."/>
            <person name="Lobanov A.V."/>
            <person name="Lohr M."/>
            <person name="Manuell A."/>
            <person name="Meier I."/>
            <person name="Mets L."/>
            <person name="Mittag M."/>
            <person name="Mittelmeier T."/>
            <person name="Moroney J.V."/>
            <person name="Moseley J."/>
            <person name="Napoli C."/>
            <person name="Nedelcu A.M."/>
            <person name="Niyogi K."/>
            <person name="Novoselov S.V."/>
            <person name="Paulsen I.T."/>
            <person name="Pazour G."/>
            <person name="Purton S."/>
            <person name="Ral J.P."/>
            <person name="Riano-Pachon D.M."/>
            <person name="Riekhof W."/>
            <person name="Rymarquis L."/>
            <person name="Schroda M."/>
            <person name="Stern D."/>
            <person name="Umen J."/>
            <person name="Willows R."/>
            <person name="Wilson N."/>
            <person name="Zimmer S.L."/>
            <person name="Allmer J."/>
            <person name="Balk J."/>
            <person name="Bisova K."/>
            <person name="Chen C.J."/>
            <person name="Elias M."/>
            <person name="Gendler K."/>
            <person name="Hauser C."/>
            <person name="Lamb M.R."/>
            <person name="Ledford H."/>
            <person name="Long J.C."/>
            <person name="Minagawa J."/>
            <person name="Page M.D."/>
            <person name="Pan J."/>
            <person name="Pootakham W."/>
            <person name="Roje S."/>
            <person name="Rose A."/>
            <person name="Stahlberg E."/>
            <person name="Terauchi A.M."/>
            <person name="Yang P."/>
            <person name="Ball S."/>
            <person name="Bowler C."/>
            <person name="Dieckmann C.L."/>
            <person name="Gladyshev V.N."/>
            <person name="Green P."/>
            <person name="Jorgensen R."/>
            <person name="Mayfield S."/>
            <person name="Mueller-Roeber B."/>
            <person name="Rajamani S."/>
            <person name="Sayre R.T."/>
            <person name="Brokstein P."/>
            <person name="Dubchak I."/>
            <person name="Goodstein D."/>
            <person name="Hornick L."/>
            <person name="Huang Y.W."/>
            <person name="Jhaveri J."/>
            <person name="Luo Y."/>
            <person name="Martinez D."/>
            <person name="Ngau W.C."/>
            <person name="Otillar B."/>
            <person name="Poliakov A."/>
            <person name="Porter A."/>
            <person name="Szajkowski L."/>
            <person name="Werner G."/>
            <person name="Zhou K."/>
            <person name="Grigoriev I.V."/>
            <person name="Rokhsar D.S."/>
            <person name="Grossman A.R."/>
        </authorList>
    </citation>
    <scope>NUCLEOTIDE SEQUENCE [LARGE SCALE GENOMIC DNA]</scope>
    <source>
        <strain evidence="2">CC-503</strain>
    </source>
</reference>
<dbReference type="OrthoDB" id="557940at2759"/>
<dbReference type="Gramene" id="PNW86688">
    <property type="protein sequence ID" value="PNW86688"/>
    <property type="gene ID" value="CHLRE_02g095075v5"/>
</dbReference>
<proteinExistence type="predicted"/>
<dbReference type="InParanoid" id="A8JG40"/>
<evidence type="ECO:0000313" key="1">
    <source>
        <dbReference type="EMBL" id="PNW86688.1"/>
    </source>
</evidence>
<accession>A8JG40</accession>
<evidence type="ECO:0000313" key="2">
    <source>
        <dbReference type="Proteomes" id="UP000006906"/>
    </source>
</evidence>
<dbReference type="GeneID" id="5727696"/>
<name>A8JG40_CHLRE</name>